<keyword evidence="4" id="KW-1185">Reference proteome</keyword>
<feature type="region of interest" description="Disordered" evidence="1">
    <location>
        <begin position="149"/>
        <end position="188"/>
    </location>
</feature>
<proteinExistence type="predicted"/>
<evidence type="ECO:0000259" key="2">
    <source>
        <dbReference type="Pfam" id="PF08044"/>
    </source>
</evidence>
<dbReference type="PANTHER" id="PTHR40763:SF5">
    <property type="entry name" value="MEMBRANE PROTEIN"/>
    <property type="match status" value="1"/>
</dbReference>
<name>A0AA90SNM7_9ACTN</name>
<dbReference type="RefSeq" id="WP_305112766.1">
    <property type="nucleotide sequence ID" value="NZ_JAUTIX010000009.1"/>
</dbReference>
<feature type="compositionally biased region" description="Polar residues" evidence="1">
    <location>
        <begin position="177"/>
        <end position="188"/>
    </location>
</feature>
<comment type="caution">
    <text evidence="3">The sequence shown here is derived from an EMBL/GenBank/DDBJ whole genome shotgun (WGS) entry which is preliminary data.</text>
</comment>
<dbReference type="Pfam" id="PF08044">
    <property type="entry name" value="DUF1707"/>
    <property type="match status" value="1"/>
</dbReference>
<dbReference type="InterPro" id="IPR012551">
    <property type="entry name" value="DUF1707_SHOCT-like"/>
</dbReference>
<reference evidence="3" key="1">
    <citation type="submission" date="2023-08" db="EMBL/GenBank/DDBJ databases">
        <title>The draft genome of Tsukamurella strandjordii strain 050030.</title>
        <authorList>
            <person name="Zhao F."/>
            <person name="Feng Y."/>
            <person name="Zong Z."/>
        </authorList>
    </citation>
    <scope>NUCLEOTIDE SEQUENCE</scope>
    <source>
        <strain evidence="3">050030</strain>
    </source>
</reference>
<accession>A0AA90SNM7</accession>
<protein>
    <submittedName>
        <fullName evidence="3">DUF1707 domain-containing protein</fullName>
    </submittedName>
</protein>
<dbReference type="PANTHER" id="PTHR40763">
    <property type="entry name" value="MEMBRANE PROTEIN-RELATED"/>
    <property type="match status" value="1"/>
</dbReference>
<organism evidence="3 4">
    <name type="scientific">Tsukamurella strandjordii</name>
    <dbReference type="NCBI Taxonomy" id="147577"/>
    <lineage>
        <taxon>Bacteria</taxon>
        <taxon>Bacillati</taxon>
        <taxon>Actinomycetota</taxon>
        <taxon>Actinomycetes</taxon>
        <taxon>Mycobacteriales</taxon>
        <taxon>Tsukamurellaceae</taxon>
        <taxon>Tsukamurella</taxon>
    </lineage>
</organism>
<evidence type="ECO:0000256" key="1">
    <source>
        <dbReference type="SAM" id="MobiDB-lite"/>
    </source>
</evidence>
<feature type="domain" description="DUF1707" evidence="2">
    <location>
        <begin position="7"/>
        <end position="59"/>
    </location>
</feature>
<evidence type="ECO:0000313" key="3">
    <source>
        <dbReference type="EMBL" id="MDP0400358.1"/>
    </source>
</evidence>
<sequence length="188" mass="20229">MADSDGIRVGDPERQRAVELLGESMATGYLTVDEFDQRTHAAYRAATRGELRELVADLPVGDRLFPPALPDPTVDRPPEVLEIDWDTVVRGGVWTVPARLRITGSTGTAKLDFRTADFPYGGVEIDVQVTWSTLKLRLGPTMRVERSGLATSGWSSVKDKAGEPAAPGGPTIVLRGSATSGSSVVLRR</sequence>
<evidence type="ECO:0000313" key="4">
    <source>
        <dbReference type="Proteomes" id="UP001178281"/>
    </source>
</evidence>
<dbReference type="Proteomes" id="UP001178281">
    <property type="component" value="Unassembled WGS sequence"/>
</dbReference>
<gene>
    <name evidence="3" type="ORF">Q7X28_20770</name>
</gene>
<dbReference type="AlphaFoldDB" id="A0AA90SNM7"/>
<dbReference type="EMBL" id="JAUTIX010000009">
    <property type="protein sequence ID" value="MDP0400358.1"/>
    <property type="molecule type" value="Genomic_DNA"/>
</dbReference>